<comment type="caution">
    <text evidence="1">The sequence shown here is derived from an EMBL/GenBank/DDBJ whole genome shotgun (WGS) entry which is preliminary data.</text>
</comment>
<keyword evidence="2" id="KW-1185">Reference proteome</keyword>
<sequence>MSALPQERLGSEIVEPDSELRAALQRVARDLEHNSRHQRHRTVGLQQGHSGDALGRIGHQKSDSAQSIHVEDILDQSALEDLPVDGTSYAVSEGISHRSNGQPSHPTRILSHTSSIPEMDQHQGGLNPSTSRMNGNDDGSREIVHTLLETAPTIGFLKFLDGWLESRGLKSVERPSPVLEEWKSLDPSQRSGLEDRARFELGVRHSVAPNKTGRPQRGSRSTGGNRKNRSSKDSAENEDLGSSMIGRVMSDDEKKAVDDLAKNIVQQLDVLYQVSGTNYLLLTAPVFQASDSFPVLSHSPPAESYWQGLRGGPGTNLAKFLALSHPAVTCRRLAIPQGARSLDVKSRLNASMRHMIREASNVADAEMKWTRPESLIQIYGVKIVGWPMGAPGAEDEMVPMRNPSNNSVAQNKLLLSRIEAGILRVEIATEADRISALADSSTQDGSSAAKSTKSRDGESDSVTLGGSATNIPRSHPSGDPLYDDVAAESSTRGNDSGSKRGRATKVRGIAPSTRPKYRSKSLLTLNPDGSIRPGGLEGKRGPGRPRKEVPISTEESPHLSNSIEYHANQRRIAQEQEPSPTSLVEEEQRMDDAGDPQDMYIQTGELAETNPQMVLAMMGPALGTTGESSGDRYSQNPDVDDDRTQHDERDTRPSHSDHLQSPLDQALSHIEYYQVTGPNFGSHTSSIPRPHTLTNIAHFPLAPPPEDEHDGSHDSSNQAEQQYISDFATRMPIISSYNGHFPDTTDQAGDDQQSWHDSRHSEDPLAHTVEPEAGQAVLLSNRHHLHHSQMDDNPDIVDGIDMEAAFGNPHILSGDALSDRTEVGDMAEMNMRSFLASQVSHHHHQDLGADHGGLKGKRKADELGDVDPEEQDEELEGILKRSRAN</sequence>
<dbReference type="Proteomes" id="UP001230649">
    <property type="component" value="Unassembled WGS sequence"/>
</dbReference>
<evidence type="ECO:0000313" key="1">
    <source>
        <dbReference type="EMBL" id="KAJ9115266.1"/>
    </source>
</evidence>
<evidence type="ECO:0000313" key="2">
    <source>
        <dbReference type="Proteomes" id="UP001230649"/>
    </source>
</evidence>
<dbReference type="EMBL" id="JASBWS010000006">
    <property type="protein sequence ID" value="KAJ9115266.1"/>
    <property type="molecule type" value="Genomic_DNA"/>
</dbReference>
<gene>
    <name evidence="1" type="ORF">QFC20_001133</name>
</gene>
<organism evidence="1 2">
    <name type="scientific">Naganishia adeliensis</name>
    <dbReference type="NCBI Taxonomy" id="92952"/>
    <lineage>
        <taxon>Eukaryota</taxon>
        <taxon>Fungi</taxon>
        <taxon>Dikarya</taxon>
        <taxon>Basidiomycota</taxon>
        <taxon>Agaricomycotina</taxon>
        <taxon>Tremellomycetes</taxon>
        <taxon>Filobasidiales</taxon>
        <taxon>Filobasidiaceae</taxon>
        <taxon>Naganishia</taxon>
    </lineage>
</organism>
<accession>A0ACC2WV18</accession>
<reference evidence="1" key="1">
    <citation type="submission" date="2023-04" db="EMBL/GenBank/DDBJ databases">
        <title>Draft Genome sequencing of Naganishia species isolated from polar environments using Oxford Nanopore Technology.</title>
        <authorList>
            <person name="Leo P."/>
            <person name="Venkateswaran K."/>
        </authorList>
    </citation>
    <scope>NUCLEOTIDE SEQUENCE</scope>
    <source>
        <strain evidence="1">MNA-CCFEE 5262</strain>
    </source>
</reference>
<name>A0ACC2WV18_9TREE</name>
<protein>
    <submittedName>
        <fullName evidence="1">Uncharacterized protein</fullName>
    </submittedName>
</protein>
<proteinExistence type="predicted"/>